<dbReference type="eggNOG" id="ENOG50329R5">
    <property type="taxonomic scope" value="Bacteria"/>
</dbReference>
<reference evidence="2 3" key="1">
    <citation type="submission" date="2016-10" db="EMBL/GenBank/DDBJ databases">
        <authorList>
            <person name="de Groot N.N."/>
        </authorList>
    </citation>
    <scope>NUCLEOTIDE SEQUENCE [LARGE SCALE GENOMIC DNA]</scope>
    <source>
        <strain evidence="2 3">CGMCC 1.3801</strain>
    </source>
</reference>
<sequence>MKKVSLLGLLFLSLAACKNTTNEPEKTEEVTTEVTAESAHEAKEVTLDNGKLWVANPETTEGIKNMQKIISERKQEATGAVLKEALENEFQMIFEKCTMTGEAHNQLHNYLLPLKMKLNQLDGTNDEAVISEIDAHLKEYSNYFQ</sequence>
<accession>A0A1G4V384</accession>
<dbReference type="STRING" id="329186.SAMN02927925_00174"/>
<organism evidence="2 3">
    <name type="scientific">Flavobacterium saliperosum</name>
    <dbReference type="NCBI Taxonomy" id="329186"/>
    <lineage>
        <taxon>Bacteria</taxon>
        <taxon>Pseudomonadati</taxon>
        <taxon>Bacteroidota</taxon>
        <taxon>Flavobacteriia</taxon>
        <taxon>Flavobacteriales</taxon>
        <taxon>Flavobacteriaceae</taxon>
        <taxon>Flavobacterium</taxon>
    </lineage>
</organism>
<evidence type="ECO:0000313" key="2">
    <source>
        <dbReference type="EMBL" id="SCX00514.1"/>
    </source>
</evidence>
<evidence type="ECO:0008006" key="4">
    <source>
        <dbReference type="Google" id="ProtNLM"/>
    </source>
</evidence>
<feature type="chain" id="PRO_5010277766" description="Lipoprotein" evidence="1">
    <location>
        <begin position="19"/>
        <end position="145"/>
    </location>
</feature>
<keyword evidence="1" id="KW-0732">Signal</keyword>
<dbReference type="AlphaFoldDB" id="A0A1G4V384"/>
<name>A0A1G4V384_9FLAO</name>
<feature type="signal peptide" evidence="1">
    <location>
        <begin position="1"/>
        <end position="18"/>
    </location>
</feature>
<gene>
    <name evidence="2" type="ORF">SAMN02927925_00174</name>
</gene>
<dbReference type="EMBL" id="FMTY01000001">
    <property type="protein sequence ID" value="SCX00514.1"/>
    <property type="molecule type" value="Genomic_DNA"/>
</dbReference>
<dbReference type="PROSITE" id="PS51257">
    <property type="entry name" value="PROKAR_LIPOPROTEIN"/>
    <property type="match status" value="1"/>
</dbReference>
<evidence type="ECO:0000256" key="1">
    <source>
        <dbReference type="SAM" id="SignalP"/>
    </source>
</evidence>
<evidence type="ECO:0000313" key="3">
    <source>
        <dbReference type="Proteomes" id="UP000182124"/>
    </source>
</evidence>
<protein>
    <recommendedName>
        <fullName evidence="4">Lipoprotein</fullName>
    </recommendedName>
</protein>
<dbReference type="Proteomes" id="UP000182124">
    <property type="component" value="Unassembled WGS sequence"/>
</dbReference>
<proteinExistence type="predicted"/>
<dbReference type="RefSeq" id="WP_023575253.1">
    <property type="nucleotide sequence ID" value="NZ_CBCSBQ010000023.1"/>
</dbReference>